<dbReference type="RefSeq" id="WP_110306348.1">
    <property type="nucleotide sequence ID" value="NZ_QJHK01000006.1"/>
</dbReference>
<evidence type="ECO:0000313" key="1">
    <source>
        <dbReference type="EMBL" id="PXY41113.1"/>
    </source>
</evidence>
<sequence>MNVANYTYLINKPDAITEKQTEALGSVLNEFPYFQSARALRLKGLYDQNSFKYNYALKVTAAHTSDRSVLFDFITSEAFTSIQGEFYDRKLRDLLNINVFDSEIVLVEKKKKAAEIRIDPIEKSILDSIKEAAIVKAFEEPVKTDEKTIPVISEQWILDSFQEVTNVTFEKPVKVEEMPIEAVSEQSILDSFTEVGNTTFEESEQTEEKPIDSIIAQPVINSFEEITPIIKETPALETVPEPTPVIKEPIRTFFDEIVDDEIVDDEIVDDEIPEVKVEPIEESIYNALQQASAVVFEEVSTEEVPLVIEKSKETEIEDTVKTAEENLEIGKPLDFSVNEKHSFQEWLQLAKPEAIDRTNESPKEAVQTETKVENITENKMIDEEKKKKLEIINKFIETNPKIPPIKQTPIIPAIPPDSYREDNSYLMTETLARVYLEQKKYTKAIQAYEILILKYPEKITFFADRISDIKILQQNNNNNN</sequence>
<dbReference type="Proteomes" id="UP000247903">
    <property type="component" value="Unassembled WGS sequence"/>
</dbReference>
<evidence type="ECO:0000313" key="2">
    <source>
        <dbReference type="Proteomes" id="UP000247903"/>
    </source>
</evidence>
<proteinExistence type="predicted"/>
<dbReference type="EMBL" id="QJHK01000006">
    <property type="protein sequence ID" value="PXY41113.1"/>
    <property type="molecule type" value="Genomic_DNA"/>
</dbReference>
<protein>
    <recommendedName>
        <fullName evidence="3">Tetratricopeptide repeat protein</fullName>
    </recommendedName>
</protein>
<keyword evidence="2" id="KW-1185">Reference proteome</keyword>
<dbReference type="AlphaFoldDB" id="A0A2V4BTE8"/>
<comment type="caution">
    <text evidence="1">The sequence shown here is derived from an EMBL/GenBank/DDBJ whole genome shotgun (WGS) entry which is preliminary data.</text>
</comment>
<organism evidence="1 2">
    <name type="scientific">Flavobacterium cheongpyeongense</name>
    <dbReference type="NCBI Taxonomy" id="2212651"/>
    <lineage>
        <taxon>Bacteria</taxon>
        <taxon>Pseudomonadati</taxon>
        <taxon>Bacteroidota</taxon>
        <taxon>Flavobacteriia</taxon>
        <taxon>Flavobacteriales</taxon>
        <taxon>Flavobacteriaceae</taxon>
        <taxon>Flavobacterium</taxon>
    </lineage>
</organism>
<accession>A0A2V4BTE8</accession>
<gene>
    <name evidence="1" type="ORF">DMB65_09165</name>
</gene>
<evidence type="ECO:0008006" key="3">
    <source>
        <dbReference type="Google" id="ProtNLM"/>
    </source>
</evidence>
<reference evidence="1 2" key="1">
    <citation type="submission" date="2018-05" db="EMBL/GenBank/DDBJ databases">
        <title>Flavobacterium sp. strain IMCC34759, incomplete genome.</title>
        <authorList>
            <person name="Joung Y."/>
            <person name="Cho J."/>
        </authorList>
    </citation>
    <scope>NUCLEOTIDE SEQUENCE [LARGE SCALE GENOMIC DNA]</scope>
    <source>
        <strain evidence="1 2">IMCC34759</strain>
    </source>
</reference>
<name>A0A2V4BTE8_9FLAO</name>
<dbReference type="OrthoDB" id="594666at2"/>